<evidence type="ECO:0000259" key="9">
    <source>
        <dbReference type="Pfam" id="PF02225"/>
    </source>
</evidence>
<comment type="subcellular location">
    <subcellularLocation>
        <location evidence="1">Endoplasmic reticulum</location>
    </subcellularLocation>
</comment>
<dbReference type="EMBL" id="JBJKFK010000140">
    <property type="protein sequence ID" value="KAL3319397.1"/>
    <property type="molecule type" value="Genomic_DNA"/>
</dbReference>
<dbReference type="InterPro" id="IPR036026">
    <property type="entry name" value="Seven-hairpin_glycosidases"/>
</dbReference>
<dbReference type="Gene3D" id="1.50.10.10">
    <property type="match status" value="1"/>
</dbReference>
<organism evidence="10 11">
    <name type="scientific">Cichlidogyrus casuarinus</name>
    <dbReference type="NCBI Taxonomy" id="1844966"/>
    <lineage>
        <taxon>Eukaryota</taxon>
        <taxon>Metazoa</taxon>
        <taxon>Spiralia</taxon>
        <taxon>Lophotrochozoa</taxon>
        <taxon>Platyhelminthes</taxon>
        <taxon>Monogenea</taxon>
        <taxon>Monopisthocotylea</taxon>
        <taxon>Dactylogyridea</taxon>
        <taxon>Ancyrocephalidae</taxon>
        <taxon>Cichlidogyrus</taxon>
    </lineage>
</organism>
<dbReference type="Proteomes" id="UP001626550">
    <property type="component" value="Unassembled WGS sequence"/>
</dbReference>
<dbReference type="Gene3D" id="3.50.30.30">
    <property type="match status" value="1"/>
</dbReference>
<feature type="active site" evidence="5">
    <location>
        <position position="340"/>
    </location>
</feature>
<comment type="cofactor">
    <cofactor evidence="6">
        <name>Ca(2+)</name>
        <dbReference type="ChEBI" id="CHEBI:29108"/>
    </cofactor>
</comment>
<proteinExistence type="inferred from homology"/>
<dbReference type="PANTHER" id="PTHR45679:SF2">
    <property type="entry name" value="ER DEGRADATION-ENHANCING ALPHA-MANNOSIDASE-LIKE PROTEIN 3"/>
    <property type="match status" value="1"/>
</dbReference>
<evidence type="ECO:0000256" key="3">
    <source>
        <dbReference type="ARBA" id="ARBA00022824"/>
    </source>
</evidence>
<dbReference type="Pfam" id="PF01532">
    <property type="entry name" value="Glyco_hydro_47"/>
    <property type="match status" value="1"/>
</dbReference>
<feature type="binding site" evidence="6">
    <location>
        <position position="426"/>
    </location>
    <ligand>
        <name>Ca(2+)</name>
        <dbReference type="ChEBI" id="CHEBI:29108"/>
    </ligand>
</feature>
<gene>
    <name evidence="10" type="primary">EDEM3</name>
    <name evidence="10" type="ORF">Ciccas_001947</name>
</gene>
<dbReference type="PRINTS" id="PR00747">
    <property type="entry name" value="GLYHDRLASE47"/>
</dbReference>
<dbReference type="GO" id="GO:0016798">
    <property type="term" value="F:hydrolase activity, acting on glycosyl bonds"/>
    <property type="evidence" value="ECO:0007669"/>
    <property type="project" value="UniProtKB-KW"/>
</dbReference>
<protein>
    <recommendedName>
        <fullName evidence="7">alpha-1,2-Mannosidase</fullName>
        <ecNumber evidence="7">3.2.1.-</ecNumber>
    </recommendedName>
</protein>
<feature type="domain" description="PA" evidence="9">
    <location>
        <begin position="682"/>
        <end position="774"/>
    </location>
</feature>
<accession>A0ABD2QIQ7</accession>
<evidence type="ECO:0000313" key="10">
    <source>
        <dbReference type="EMBL" id="KAL3319397.1"/>
    </source>
</evidence>
<evidence type="ECO:0000256" key="1">
    <source>
        <dbReference type="ARBA" id="ARBA00004240"/>
    </source>
</evidence>
<dbReference type="InterPro" id="IPR003137">
    <property type="entry name" value="PA_domain"/>
</dbReference>
<dbReference type="InterPro" id="IPR001382">
    <property type="entry name" value="Glyco_hydro_47"/>
</dbReference>
<keyword evidence="7" id="KW-0326">Glycosidase</keyword>
<keyword evidence="8" id="KW-0812">Transmembrane</keyword>
<evidence type="ECO:0000256" key="5">
    <source>
        <dbReference type="PIRSR" id="PIRSR601382-1"/>
    </source>
</evidence>
<keyword evidence="7" id="KW-0378">Hydrolase</keyword>
<feature type="transmembrane region" description="Helical" evidence="8">
    <location>
        <begin position="806"/>
        <end position="828"/>
    </location>
</feature>
<keyword evidence="6" id="KW-0106">Calcium</keyword>
<dbReference type="SUPFAM" id="SSF52025">
    <property type="entry name" value="PA domain"/>
    <property type="match status" value="1"/>
</dbReference>
<evidence type="ECO:0000256" key="8">
    <source>
        <dbReference type="SAM" id="Phobius"/>
    </source>
</evidence>
<evidence type="ECO:0000256" key="7">
    <source>
        <dbReference type="RuleBase" id="RU361193"/>
    </source>
</evidence>
<dbReference type="InterPro" id="IPR046450">
    <property type="entry name" value="PA_dom_sf"/>
</dbReference>
<feature type="active site" evidence="5">
    <location>
        <position position="222"/>
    </location>
</feature>
<dbReference type="Pfam" id="PF02225">
    <property type="entry name" value="PA"/>
    <property type="match status" value="1"/>
</dbReference>
<dbReference type="AlphaFoldDB" id="A0ABD2QIQ7"/>
<dbReference type="EC" id="3.2.1.-" evidence="7"/>
<keyword evidence="6" id="KW-0479">Metal-binding</keyword>
<sequence>MKHAYPADELMPLSCSGRYRGSHAPRGDIDDVLGNYSLTLIDSLDSLFLLGEYEKFEVAIKKTKEVSFDQSIFVSIFEANIRVLGGLLGGHISALAYKNKFPNKLLWYTDQLVSKAVDLADRLLPAFETKTGIPFGRINLKTGQKREGDDMSTCTACGGTLILEFGALSRLTLNPIYEKVARKAMNALWKQRNQYSNLVGTVINVENGAWHVKEAGIGAGSDSYYEYLLKAYVLLGDATFLHRFYIHYNAIKQYMVKDETTVWPLFFLNVNMNAPTQPSRAFLDSLLAFWPAMQVMHGDVKDAVVFHEMLFQMMQKYKFLPEAFTPRMEIHWPHHLLRPELIESTYFLYEATKDPYYLEVAKHVVQNLEKYTKGPCGYCAISDLSTMEKMDQMDSFFLAETCKYLFLIFSEPEDVPIDLERYIFTTEAHVLPTSLASIQFPESLQDDIRDRDSKAEDYLRDHLVCSSIRQEVVSSLQGRVNASQYLIMGEHESKWCFALSNFFECFLRALPSASELTDKLRSLIDRLRHPLRRFAKKISDPEDDIFMDPKVVRMTGIEFNNPQHLLMLKKMGIAVTIKGDRIDLVHDLNLAESPAMAEQGHNLLKQIKTTEIDQVSNQKPIPLSIISKPSFGRILFYGGPAQFGRFPSTNRVVGRLTLANPIEACSAIESTGTMYPKASLFPSLGLSQEDYSPEDVQPVKDSIVIVSRGECMFVEKARHLQDAGAIAMIVIDNVPKTTEKTQSLFSMSSEYRNGIKLDVDIPCIFLFTLEGAQLLESIRVEHARRKQPLWAHMSPVSDFGCEFSNLFFMLFFSCTIICISFATTCVPLERRNSSTVRSYNTTDKC</sequence>
<keyword evidence="4" id="KW-0325">Glycoprotein</keyword>
<feature type="active site" description="Proton donor" evidence="5">
    <location>
        <position position="78"/>
    </location>
</feature>
<reference evidence="10 11" key="1">
    <citation type="submission" date="2024-11" db="EMBL/GenBank/DDBJ databases">
        <title>Adaptive evolution of stress response genes in parasites aligns with host niche diversity.</title>
        <authorList>
            <person name="Hahn C."/>
            <person name="Resl P."/>
        </authorList>
    </citation>
    <scope>NUCLEOTIDE SEQUENCE [LARGE SCALE GENOMIC DNA]</scope>
    <source>
        <strain evidence="10">EGGRZ-B1_66</strain>
        <tissue evidence="10">Body</tissue>
    </source>
</reference>
<evidence type="ECO:0000256" key="4">
    <source>
        <dbReference type="ARBA" id="ARBA00023180"/>
    </source>
</evidence>
<dbReference type="InterPro" id="IPR012341">
    <property type="entry name" value="6hp_glycosidase-like_sf"/>
</dbReference>
<name>A0ABD2QIQ7_9PLAT</name>
<comment type="caution">
    <text evidence="10">The sequence shown here is derived from an EMBL/GenBank/DDBJ whole genome shotgun (WGS) entry which is preliminary data.</text>
</comment>
<keyword evidence="11" id="KW-1185">Reference proteome</keyword>
<keyword evidence="8" id="KW-1133">Transmembrane helix</keyword>
<dbReference type="PANTHER" id="PTHR45679">
    <property type="entry name" value="ER DEGRADATION-ENHANCING ALPHA-MANNOSIDASE-LIKE PROTEIN 2"/>
    <property type="match status" value="1"/>
</dbReference>
<comment type="similarity">
    <text evidence="2 7">Belongs to the glycosyl hydrolase 47 family.</text>
</comment>
<evidence type="ECO:0000256" key="6">
    <source>
        <dbReference type="PIRSR" id="PIRSR601382-2"/>
    </source>
</evidence>
<dbReference type="SUPFAM" id="SSF48225">
    <property type="entry name" value="Seven-hairpin glycosidases"/>
    <property type="match status" value="1"/>
</dbReference>
<evidence type="ECO:0000313" key="11">
    <source>
        <dbReference type="Proteomes" id="UP001626550"/>
    </source>
</evidence>
<keyword evidence="3" id="KW-0256">Endoplasmic reticulum</keyword>
<dbReference type="GO" id="GO:0005783">
    <property type="term" value="C:endoplasmic reticulum"/>
    <property type="evidence" value="ECO:0007669"/>
    <property type="project" value="UniProtKB-SubCell"/>
</dbReference>
<keyword evidence="8" id="KW-0472">Membrane</keyword>
<feature type="active site" description="Proton donor" evidence="5">
    <location>
        <position position="322"/>
    </location>
</feature>
<evidence type="ECO:0000256" key="2">
    <source>
        <dbReference type="ARBA" id="ARBA00007658"/>
    </source>
</evidence>
<dbReference type="InterPro" id="IPR044674">
    <property type="entry name" value="EDEM1/2/3"/>
</dbReference>